<evidence type="ECO:0008006" key="3">
    <source>
        <dbReference type="Google" id="ProtNLM"/>
    </source>
</evidence>
<gene>
    <name evidence="1" type="ORF">FD12_GL002500</name>
</gene>
<name>A0ABR5PDD6_9LACO</name>
<dbReference type="EMBL" id="AZEI01000054">
    <property type="protein sequence ID" value="KRL16789.1"/>
    <property type="molecule type" value="Genomic_DNA"/>
</dbReference>
<comment type="caution">
    <text evidence="1">The sequence shown here is derived from an EMBL/GenBank/DDBJ whole genome shotgun (WGS) entry which is preliminary data.</text>
</comment>
<evidence type="ECO:0000313" key="2">
    <source>
        <dbReference type="Proteomes" id="UP000051977"/>
    </source>
</evidence>
<evidence type="ECO:0000313" key="1">
    <source>
        <dbReference type="EMBL" id="KRL16789.1"/>
    </source>
</evidence>
<proteinExistence type="predicted"/>
<accession>A0ABR5PDD6</accession>
<keyword evidence="2" id="KW-1185">Reference proteome</keyword>
<organism evidence="1 2">
    <name type="scientific">Lentilactobacillus rapi DSM 19907 = JCM 15042</name>
    <dbReference type="NCBI Taxonomy" id="1423795"/>
    <lineage>
        <taxon>Bacteria</taxon>
        <taxon>Bacillati</taxon>
        <taxon>Bacillota</taxon>
        <taxon>Bacilli</taxon>
        <taxon>Lactobacillales</taxon>
        <taxon>Lactobacillaceae</taxon>
        <taxon>Lentilactobacillus</taxon>
    </lineage>
</organism>
<sequence>MCLKIIKYYLQLLGFTSFKTELNALLFWLKWQRSAICHNFYQYKNGKPSYIYQHLAV</sequence>
<protein>
    <recommendedName>
        <fullName evidence="3">Transposase</fullName>
    </recommendedName>
</protein>
<dbReference type="Proteomes" id="UP000051977">
    <property type="component" value="Unassembled WGS sequence"/>
</dbReference>
<reference evidence="1 2" key="1">
    <citation type="journal article" date="2015" name="Genome Announc.">
        <title>Expanding the biotechnology potential of lactobacilli through comparative genomics of 213 strains and associated genera.</title>
        <authorList>
            <person name="Sun Z."/>
            <person name="Harris H.M."/>
            <person name="McCann A."/>
            <person name="Guo C."/>
            <person name="Argimon S."/>
            <person name="Zhang W."/>
            <person name="Yang X."/>
            <person name="Jeffery I.B."/>
            <person name="Cooney J.C."/>
            <person name="Kagawa T.F."/>
            <person name="Liu W."/>
            <person name="Song Y."/>
            <person name="Salvetti E."/>
            <person name="Wrobel A."/>
            <person name="Rasinkangas P."/>
            <person name="Parkhill J."/>
            <person name="Rea M.C."/>
            <person name="O'Sullivan O."/>
            <person name="Ritari J."/>
            <person name="Douillard F.P."/>
            <person name="Paul Ross R."/>
            <person name="Yang R."/>
            <person name="Briner A.E."/>
            <person name="Felis G.E."/>
            <person name="de Vos W.M."/>
            <person name="Barrangou R."/>
            <person name="Klaenhammer T.R."/>
            <person name="Caufield P.W."/>
            <person name="Cui Y."/>
            <person name="Zhang H."/>
            <person name="O'Toole P.W."/>
        </authorList>
    </citation>
    <scope>NUCLEOTIDE SEQUENCE [LARGE SCALE GENOMIC DNA]</scope>
    <source>
        <strain evidence="1 2">DSM 19907</strain>
    </source>
</reference>